<sequence>MRTFGNAYFLLALILCCDLLVGQNKEPYTASYIMEWGNKDTIGIETFTLYKNQIYGKAVHGFPENYVRHFDIKYDTVNGSIRELNFLYNDVANTSLSIDSKTGFLPYRFYAKLNDGLLDFKSLQKGSKENDSGLTRIVHQTDGYHFNGDWIPIIAQFEWLVSWFLEQDKEKIGGLKFINAYVGLYDLQLERINKKHIRFWSNISESIELYLNDDGRIENIDGIGSVWNLNIHRVDPVDIEHYTDRFKDRPTIGDPSPYETISATIAGAAIEIDYGRPSIRGRKIFGNIIPYGEIWRTGAGAATTISFDKDIVFGDQKVKAGKYNVYSLPTEDTFTLILNSNLDAWGSVHLPEFDVARVSMKLSKTSKKSDKFTIEVIEMGKKGMLRLSWENTISEISFTLNN</sequence>
<keyword evidence="2" id="KW-1185">Reference proteome</keyword>
<proteinExistence type="predicted"/>
<reference evidence="1" key="1">
    <citation type="submission" date="2024-09" db="EMBL/GenBank/DDBJ databases">
        <authorList>
            <person name="Liu J."/>
        </authorList>
    </citation>
    <scope>NUCLEOTIDE SEQUENCE</scope>
    <source>
        <strain evidence="1">NBU2967</strain>
    </source>
</reference>
<accession>A0ACC7LND7</accession>
<name>A0ACC7LND7_9FLAO</name>
<evidence type="ECO:0000313" key="2">
    <source>
        <dbReference type="Proteomes" id="UP001595191"/>
    </source>
</evidence>
<comment type="caution">
    <text evidence="1">The sequence shown here is derived from an EMBL/GenBank/DDBJ whole genome shotgun (WGS) entry which is preliminary data.</text>
</comment>
<dbReference type="Proteomes" id="UP001595191">
    <property type="component" value="Unassembled WGS sequence"/>
</dbReference>
<protein>
    <submittedName>
        <fullName evidence="1">DUF2911 domain-containing protein</fullName>
    </submittedName>
</protein>
<evidence type="ECO:0000313" key="1">
    <source>
        <dbReference type="EMBL" id="MFH6605062.1"/>
    </source>
</evidence>
<gene>
    <name evidence="1" type="ORF">ACEZ3G_16365</name>
</gene>
<dbReference type="EMBL" id="JBHFPV010000006">
    <property type="protein sequence ID" value="MFH6605062.1"/>
    <property type="molecule type" value="Genomic_DNA"/>
</dbReference>
<organism evidence="1 2">
    <name type="scientific">Meishania litoralis</name>
    <dbReference type="NCBI Taxonomy" id="3434685"/>
    <lineage>
        <taxon>Bacteria</taxon>
        <taxon>Pseudomonadati</taxon>
        <taxon>Bacteroidota</taxon>
        <taxon>Flavobacteriia</taxon>
        <taxon>Flavobacteriales</taxon>
        <taxon>Flavobacteriaceae</taxon>
        <taxon>Meishania</taxon>
    </lineage>
</organism>